<name>A0A8C0IY00_CHEAB</name>
<evidence type="ECO:0000256" key="3">
    <source>
        <dbReference type="ARBA" id="ARBA00023136"/>
    </source>
</evidence>
<evidence type="ECO:0000313" key="9">
    <source>
        <dbReference type="Proteomes" id="UP000694404"/>
    </source>
</evidence>
<comment type="subcellular location">
    <subcellularLocation>
        <location evidence="1">Membrane</location>
    </subcellularLocation>
</comment>
<dbReference type="Ensembl" id="ENSCABT00000026115.1">
    <property type="protein sequence ID" value="ENSCABP00000023833.1"/>
    <property type="gene ID" value="ENSCABG00000017551.1"/>
</dbReference>
<evidence type="ECO:0000256" key="4">
    <source>
        <dbReference type="ARBA" id="ARBA00023180"/>
    </source>
</evidence>
<dbReference type="GeneID" id="116831789"/>
<keyword evidence="3 5" id="KW-0472">Membrane</keyword>
<dbReference type="PANTHER" id="PTHR12080:SF18">
    <property type="entry name" value="SLAM FAMILY MEMBER 9"/>
    <property type="match status" value="1"/>
</dbReference>
<evidence type="ECO:0000256" key="6">
    <source>
        <dbReference type="SAM" id="SignalP"/>
    </source>
</evidence>
<dbReference type="GO" id="GO:0016020">
    <property type="term" value="C:membrane"/>
    <property type="evidence" value="ECO:0007669"/>
    <property type="project" value="UniProtKB-SubCell"/>
</dbReference>
<keyword evidence="5" id="KW-1133">Transmembrane helix</keyword>
<organism evidence="8 9">
    <name type="scientific">Chelonoidis abingdonii</name>
    <name type="common">Abingdon island giant tortoise</name>
    <name type="synonym">Testudo abingdonii</name>
    <dbReference type="NCBI Taxonomy" id="106734"/>
    <lineage>
        <taxon>Eukaryota</taxon>
        <taxon>Metazoa</taxon>
        <taxon>Chordata</taxon>
        <taxon>Craniata</taxon>
        <taxon>Vertebrata</taxon>
        <taxon>Euteleostomi</taxon>
        <taxon>Archelosauria</taxon>
        <taxon>Testudinata</taxon>
        <taxon>Testudines</taxon>
        <taxon>Cryptodira</taxon>
        <taxon>Durocryptodira</taxon>
        <taxon>Testudinoidea</taxon>
        <taxon>Testudinidae</taxon>
        <taxon>Chelonoidis</taxon>
    </lineage>
</organism>
<dbReference type="InterPro" id="IPR013783">
    <property type="entry name" value="Ig-like_fold"/>
</dbReference>
<feature type="signal peptide" evidence="6">
    <location>
        <begin position="1"/>
        <end position="26"/>
    </location>
</feature>
<feature type="domain" description="Ig-like" evidence="7">
    <location>
        <begin position="220"/>
        <end position="299"/>
    </location>
</feature>
<dbReference type="Gene3D" id="2.60.40.10">
    <property type="entry name" value="Immunoglobulins"/>
    <property type="match status" value="3"/>
</dbReference>
<proteinExistence type="predicted"/>
<evidence type="ECO:0000256" key="5">
    <source>
        <dbReference type="SAM" id="Phobius"/>
    </source>
</evidence>
<dbReference type="PROSITE" id="PS50835">
    <property type="entry name" value="IG_LIKE"/>
    <property type="match status" value="2"/>
</dbReference>
<dbReference type="InterPro" id="IPR036179">
    <property type="entry name" value="Ig-like_dom_sf"/>
</dbReference>
<dbReference type="InterPro" id="IPR007110">
    <property type="entry name" value="Ig-like_dom"/>
</dbReference>
<protein>
    <recommendedName>
        <fullName evidence="7">Ig-like domain-containing protein</fullName>
    </recommendedName>
</protein>
<dbReference type="Proteomes" id="UP000694404">
    <property type="component" value="Unplaced"/>
</dbReference>
<reference evidence="8" key="2">
    <citation type="submission" date="2025-09" db="UniProtKB">
        <authorList>
            <consortium name="Ensembl"/>
        </authorList>
    </citation>
    <scope>IDENTIFICATION</scope>
</reference>
<dbReference type="GeneTree" id="ENSGT01030000234540"/>
<keyword evidence="5" id="KW-0812">Transmembrane</keyword>
<feature type="chain" id="PRO_5034665320" description="Ig-like domain-containing protein" evidence="6">
    <location>
        <begin position="27"/>
        <end position="341"/>
    </location>
</feature>
<reference evidence="8" key="1">
    <citation type="submission" date="2025-08" db="UniProtKB">
        <authorList>
            <consortium name="Ensembl"/>
        </authorList>
    </citation>
    <scope>IDENTIFICATION</scope>
</reference>
<keyword evidence="2 6" id="KW-0732">Signal</keyword>
<feature type="domain" description="Ig-like" evidence="7">
    <location>
        <begin position="134"/>
        <end position="210"/>
    </location>
</feature>
<dbReference type="SUPFAM" id="SSF48726">
    <property type="entry name" value="Immunoglobulin"/>
    <property type="match status" value="1"/>
</dbReference>
<keyword evidence="4" id="KW-0325">Glycoprotein</keyword>
<evidence type="ECO:0000259" key="7">
    <source>
        <dbReference type="PROSITE" id="PS50835"/>
    </source>
</evidence>
<dbReference type="RefSeq" id="XP_032647946.1">
    <property type="nucleotide sequence ID" value="XM_032792055.2"/>
</dbReference>
<evidence type="ECO:0000256" key="1">
    <source>
        <dbReference type="ARBA" id="ARBA00004370"/>
    </source>
</evidence>
<dbReference type="PANTHER" id="PTHR12080">
    <property type="entry name" value="SIGNALING LYMPHOCYTIC ACTIVATION MOLECULE"/>
    <property type="match status" value="1"/>
</dbReference>
<keyword evidence="9" id="KW-1185">Reference proteome</keyword>
<accession>A0A8C0IY00</accession>
<dbReference type="OMA" id="PTIACDS"/>
<gene>
    <name evidence="8" type="primary">LOC116831789</name>
</gene>
<dbReference type="InterPro" id="IPR015631">
    <property type="entry name" value="CD2/SLAM_rcpt"/>
</dbReference>
<sequence>MEGAPLRPSFLLLLLLLQPGEYRAAADETELTGILGGSVTFPLRIPAAQKFENGAWMVNTSSLVTVKAGRPPSILVFHSSYKGRLRFSDESYSLQITNLRLEDTGSYAVEFNTDKEQFAYREFTLRVSKGQLPPTIACDSVACKDDACIYTLRCAIRNGRENVTYSWSNTASSVLSIDSIVRIPQRHQATRERVTCTARLPDGNSSTTVSLKEFCAEQVPATTIVCDSVTCANGTCHYSMRCVAGERGGRVAYSWTQEDSGVVVSTGPILRVSVRPFETLPAVICTARHPASNSSRLISPKDLCPGNPPDSPLNRSLALSLSYHLIILLLALGALSAGVIA</sequence>
<evidence type="ECO:0000313" key="8">
    <source>
        <dbReference type="Ensembl" id="ENSCABP00000023833.1"/>
    </source>
</evidence>
<evidence type="ECO:0000256" key="2">
    <source>
        <dbReference type="ARBA" id="ARBA00022729"/>
    </source>
</evidence>
<feature type="transmembrane region" description="Helical" evidence="5">
    <location>
        <begin position="321"/>
        <end position="340"/>
    </location>
</feature>
<dbReference type="AlphaFoldDB" id="A0A8C0IY00"/>